<dbReference type="InterPro" id="IPR050464">
    <property type="entry name" value="Zeta_carotene_desat/Oxidored"/>
</dbReference>
<dbReference type="PANTHER" id="PTHR42923:SF39">
    <property type="entry name" value="AMINO OXIDASE"/>
    <property type="match status" value="1"/>
</dbReference>
<dbReference type="KEGG" id="vff:VITFI_CDS1193"/>
<dbReference type="Proteomes" id="UP000199729">
    <property type="component" value="Chromosome"/>
</dbReference>
<dbReference type="InterPro" id="IPR036188">
    <property type="entry name" value="FAD/NAD-bd_sf"/>
</dbReference>
<dbReference type="PANTHER" id="PTHR42923">
    <property type="entry name" value="PROTOPORPHYRINOGEN OXIDASE"/>
    <property type="match status" value="1"/>
</dbReference>
<evidence type="ECO:0000313" key="1">
    <source>
        <dbReference type="EMBL" id="ASM76971.1"/>
    </source>
</evidence>
<protein>
    <recommendedName>
        <fullName evidence="3">Amine oxidase domain-containing protein</fullName>
    </recommendedName>
</protein>
<dbReference type="GO" id="GO:0016491">
    <property type="term" value="F:oxidoreductase activity"/>
    <property type="evidence" value="ECO:0007669"/>
    <property type="project" value="TreeGrafter"/>
</dbReference>
<keyword evidence="2" id="KW-1185">Reference proteome</keyword>
<dbReference type="PROSITE" id="PS51257">
    <property type="entry name" value="PROKAR_LIPOPROTEIN"/>
    <property type="match status" value="1"/>
</dbReference>
<evidence type="ECO:0008006" key="3">
    <source>
        <dbReference type="Google" id="ProtNLM"/>
    </source>
</evidence>
<proteinExistence type="predicted"/>
<evidence type="ECO:0000313" key="2">
    <source>
        <dbReference type="Proteomes" id="UP000199729"/>
    </source>
</evidence>
<sequence length="531" mass="57767">MKRRSMLGWAMAAGLAGCERPTAQPPLPPCRWVGPDPARGHRLRSADALPAPALTRRARVLVLGAGIAGLAALRRLHHDGVTDSWALELHDLSGGNSQGHTLAGMACPLGAHYLPVPGPQAEAVQALLLDLGLLRRTVRGLEPDERHLCHAPQERLFIDGAWQDGLLPSADDRPATLAQYRRFAQRVQDASATLGFSMPTLHSPWTPGHATLDAQPFATWLAREQLTDERLLGYLDYCCRDDYGAGLAQVSAWAGLHYFASRHGFHAPGDAEAEREPVFTWPQGNAFLAQAMAEPLRAHVLTGRTALRVQEERHGVDILVWDEGAQRAERWQAERVIVALPLFVAARLLADWADPLRAALDLTARRQPHAPWLVANLHLREPLLDRLGAPPAWDSVHFTPAGTSTALGYVDAMHQNWRPHPGPTVLTMYHALPVSQRAALLSDSAAAWGAKVLAELALLHPDAPFKIEAIDLARWGHAMSIPAPGVRGADGLRALRSARGRIRFAHSDLAGYSVFEEALTLGHEAAHVAQV</sequence>
<organism evidence="1 2">
    <name type="scientific">Vitreoscilla filiformis</name>
    <dbReference type="NCBI Taxonomy" id="63"/>
    <lineage>
        <taxon>Bacteria</taxon>
        <taxon>Pseudomonadati</taxon>
        <taxon>Pseudomonadota</taxon>
        <taxon>Betaproteobacteria</taxon>
        <taxon>Neisseriales</taxon>
        <taxon>Neisseriaceae</taxon>
        <taxon>Vitreoscilla</taxon>
    </lineage>
</organism>
<accession>A0A221KD87</accession>
<dbReference type="AlphaFoldDB" id="A0A221KD87"/>
<dbReference type="EMBL" id="CP022423">
    <property type="protein sequence ID" value="ASM76971.1"/>
    <property type="molecule type" value="Genomic_DNA"/>
</dbReference>
<reference evidence="1 2" key="1">
    <citation type="submission" date="2017-07" db="EMBL/GenBank/DDBJ databases">
        <title>Complete Genome Sequence of the cosmetic ferment Vitreoscilla filiformis (ATCC15551).</title>
        <authorList>
            <person name="Contreras S."/>
            <person name="Sagory-Zalkind P."/>
            <person name="Blanquart H."/>
            <person name="Iltis A."/>
            <person name="Morand S.C."/>
        </authorList>
    </citation>
    <scope>NUCLEOTIDE SEQUENCE [LARGE SCALE GENOMIC DNA]</scope>
    <source>
        <strain evidence="1 2">ATCC 15551</strain>
    </source>
</reference>
<dbReference type="OrthoDB" id="127573at2"/>
<dbReference type="Pfam" id="PF13450">
    <property type="entry name" value="NAD_binding_8"/>
    <property type="match status" value="1"/>
</dbReference>
<dbReference type="Gene3D" id="3.50.50.60">
    <property type="entry name" value="FAD/NAD(P)-binding domain"/>
    <property type="match status" value="1"/>
</dbReference>
<dbReference type="SUPFAM" id="SSF51905">
    <property type="entry name" value="FAD/NAD(P)-binding domain"/>
    <property type="match status" value="1"/>
</dbReference>
<gene>
    <name evidence="1" type="ORF">VITFI_CDS1193</name>
</gene>
<name>A0A221KD87_VITFI</name>